<evidence type="ECO:0000256" key="1">
    <source>
        <dbReference type="SAM" id="MobiDB-lite"/>
    </source>
</evidence>
<keyword evidence="3" id="KW-1185">Reference proteome</keyword>
<evidence type="ECO:0000313" key="3">
    <source>
        <dbReference type="Proteomes" id="UP000199321"/>
    </source>
</evidence>
<protein>
    <submittedName>
        <fullName evidence="2">Uncharacterized protein</fullName>
    </submittedName>
</protein>
<gene>
    <name evidence="2" type="ORF">SAMN05421855_1294</name>
</gene>
<organism evidence="2 3">
    <name type="scientific">Ulvibacter litoralis</name>
    <dbReference type="NCBI Taxonomy" id="227084"/>
    <lineage>
        <taxon>Bacteria</taxon>
        <taxon>Pseudomonadati</taxon>
        <taxon>Bacteroidota</taxon>
        <taxon>Flavobacteriia</taxon>
        <taxon>Flavobacteriales</taxon>
        <taxon>Flavobacteriaceae</taxon>
        <taxon>Ulvibacter</taxon>
    </lineage>
</organism>
<sequence>MKPKTPIQPYSQSVEYPSKKSKQDDAGGRVFLDGGLKAGTDIKIPQRGGLFLWFVSFGQAKEMNKHS</sequence>
<dbReference type="OrthoDB" id="8821451at2"/>
<proteinExistence type="predicted"/>
<feature type="region of interest" description="Disordered" evidence="1">
    <location>
        <begin position="1"/>
        <end position="27"/>
    </location>
</feature>
<dbReference type="AlphaFoldDB" id="A0A1G7JTR7"/>
<accession>A0A1G7JTR7</accession>
<evidence type="ECO:0000313" key="2">
    <source>
        <dbReference type="EMBL" id="SDF28271.1"/>
    </source>
</evidence>
<dbReference type="EMBL" id="FNBA01000029">
    <property type="protein sequence ID" value="SDF28271.1"/>
    <property type="molecule type" value="Genomic_DNA"/>
</dbReference>
<dbReference type="RefSeq" id="WP_093145544.1">
    <property type="nucleotide sequence ID" value="NZ_BMWO01000039.1"/>
</dbReference>
<dbReference type="Proteomes" id="UP000199321">
    <property type="component" value="Unassembled WGS sequence"/>
</dbReference>
<reference evidence="2 3" key="1">
    <citation type="submission" date="2016-10" db="EMBL/GenBank/DDBJ databases">
        <authorList>
            <person name="de Groot N.N."/>
        </authorList>
    </citation>
    <scope>NUCLEOTIDE SEQUENCE [LARGE SCALE GENOMIC DNA]</scope>
    <source>
        <strain evidence="2 3">DSM 16195</strain>
    </source>
</reference>
<feature type="compositionally biased region" description="Basic and acidic residues" evidence="1">
    <location>
        <begin position="17"/>
        <end position="27"/>
    </location>
</feature>
<name>A0A1G7JTR7_9FLAO</name>